<evidence type="ECO:0000313" key="8">
    <source>
        <dbReference type="Proteomes" id="UP001595384"/>
    </source>
</evidence>
<sequence>MKKAIIFLPLIIFLVLVGIFAGQLFDNANGDEPTKLESVLVGKSVPEFTLPDLFDPQKHYDQRLFTQQHAPVLLNVWATWCPTCKAEHQFLNTLANQGVTIIGLNYKDDRQTAVTWLGEHGDPYLLSILDKHGSLGLDLGVYGAPETFILDRHGVIRHRHVGEVNAQNWQAELKPVYDKLVAMQEEQ</sequence>
<evidence type="ECO:0000256" key="2">
    <source>
        <dbReference type="ARBA" id="ARBA00007758"/>
    </source>
</evidence>
<keyword evidence="5" id="KW-0676">Redox-active center</keyword>
<keyword evidence="8" id="KW-1185">Reference proteome</keyword>
<comment type="similarity">
    <text evidence="2">Belongs to the thioredoxin family. DsbE subfamily.</text>
</comment>
<dbReference type="InterPro" id="IPR050553">
    <property type="entry name" value="Thioredoxin_ResA/DsbE_sf"/>
</dbReference>
<dbReference type="Proteomes" id="UP001595384">
    <property type="component" value="Unassembled WGS sequence"/>
</dbReference>
<dbReference type="Gene3D" id="3.40.30.10">
    <property type="entry name" value="Glutaredoxin"/>
    <property type="match status" value="1"/>
</dbReference>
<dbReference type="InterPro" id="IPR036249">
    <property type="entry name" value="Thioredoxin-like_sf"/>
</dbReference>
<dbReference type="InterPro" id="IPR013766">
    <property type="entry name" value="Thioredoxin_domain"/>
</dbReference>
<dbReference type="PROSITE" id="PS00194">
    <property type="entry name" value="THIOREDOXIN_1"/>
    <property type="match status" value="1"/>
</dbReference>
<comment type="subcellular location">
    <subcellularLocation>
        <location evidence="1">Cell inner membrane</location>
        <topology evidence="1">Single-pass membrane protein</topology>
        <orientation evidence="1">Periplasmic side</orientation>
    </subcellularLocation>
</comment>
<name>A0ABV7CBP6_9VIBR</name>
<dbReference type="SUPFAM" id="SSF52833">
    <property type="entry name" value="Thioredoxin-like"/>
    <property type="match status" value="1"/>
</dbReference>
<dbReference type="EMBL" id="JBHRSE010000122">
    <property type="protein sequence ID" value="MFC3025527.1"/>
    <property type="molecule type" value="Genomic_DNA"/>
</dbReference>
<proteinExistence type="inferred from homology"/>
<evidence type="ECO:0000256" key="5">
    <source>
        <dbReference type="ARBA" id="ARBA00023284"/>
    </source>
</evidence>
<dbReference type="InterPro" id="IPR017937">
    <property type="entry name" value="Thioredoxin_CS"/>
</dbReference>
<dbReference type="Pfam" id="PF08534">
    <property type="entry name" value="Redoxin"/>
    <property type="match status" value="1"/>
</dbReference>
<gene>
    <name evidence="7" type="ORF">ACFODT_17140</name>
</gene>
<evidence type="ECO:0000256" key="3">
    <source>
        <dbReference type="ARBA" id="ARBA00022748"/>
    </source>
</evidence>
<dbReference type="PANTHER" id="PTHR42852">
    <property type="entry name" value="THIOL:DISULFIDE INTERCHANGE PROTEIN DSBE"/>
    <property type="match status" value="1"/>
</dbReference>
<reference evidence="8" key="1">
    <citation type="journal article" date="2019" name="Int. J. Syst. Evol. Microbiol.">
        <title>The Global Catalogue of Microorganisms (GCM) 10K type strain sequencing project: providing services to taxonomists for standard genome sequencing and annotation.</title>
        <authorList>
            <consortium name="The Broad Institute Genomics Platform"/>
            <consortium name="The Broad Institute Genome Sequencing Center for Infectious Disease"/>
            <person name="Wu L."/>
            <person name="Ma J."/>
        </authorList>
    </citation>
    <scope>NUCLEOTIDE SEQUENCE [LARGE SCALE GENOMIC DNA]</scope>
    <source>
        <strain evidence="8">KCTC 62784</strain>
    </source>
</reference>
<dbReference type="PROSITE" id="PS51352">
    <property type="entry name" value="THIOREDOXIN_2"/>
    <property type="match status" value="1"/>
</dbReference>
<accession>A0ABV7CBP6</accession>
<evidence type="ECO:0000259" key="6">
    <source>
        <dbReference type="PROSITE" id="PS51352"/>
    </source>
</evidence>
<dbReference type="RefSeq" id="WP_123015712.1">
    <property type="nucleotide sequence ID" value="NZ_AP024911.1"/>
</dbReference>
<dbReference type="NCBIfam" id="TIGR00385">
    <property type="entry name" value="dsbE"/>
    <property type="match status" value="1"/>
</dbReference>
<protein>
    <submittedName>
        <fullName evidence="7">DsbE family thiol:disulfide interchange protein</fullName>
    </submittedName>
</protein>
<evidence type="ECO:0000256" key="1">
    <source>
        <dbReference type="ARBA" id="ARBA00004383"/>
    </source>
</evidence>
<feature type="domain" description="Thioredoxin" evidence="6">
    <location>
        <begin position="39"/>
        <end position="178"/>
    </location>
</feature>
<dbReference type="CDD" id="cd03010">
    <property type="entry name" value="TlpA_like_DsbE"/>
    <property type="match status" value="1"/>
</dbReference>
<keyword evidence="3" id="KW-0201">Cytochrome c-type biogenesis</keyword>
<organism evidence="7 8">
    <name type="scientific">Vibrio zhugei</name>
    <dbReference type="NCBI Taxonomy" id="2479546"/>
    <lineage>
        <taxon>Bacteria</taxon>
        <taxon>Pseudomonadati</taxon>
        <taxon>Pseudomonadota</taxon>
        <taxon>Gammaproteobacteria</taxon>
        <taxon>Vibrionales</taxon>
        <taxon>Vibrionaceae</taxon>
        <taxon>Vibrio</taxon>
    </lineage>
</organism>
<evidence type="ECO:0000313" key="7">
    <source>
        <dbReference type="EMBL" id="MFC3025527.1"/>
    </source>
</evidence>
<evidence type="ECO:0000256" key="4">
    <source>
        <dbReference type="ARBA" id="ARBA00023157"/>
    </source>
</evidence>
<dbReference type="InterPro" id="IPR004799">
    <property type="entry name" value="Periplasmic_diS_OxRdtase_DsbE"/>
</dbReference>
<dbReference type="InterPro" id="IPR013740">
    <property type="entry name" value="Redoxin"/>
</dbReference>
<dbReference type="PANTHER" id="PTHR42852:SF6">
    <property type="entry name" value="THIOL:DISULFIDE INTERCHANGE PROTEIN DSBE"/>
    <property type="match status" value="1"/>
</dbReference>
<comment type="caution">
    <text evidence="7">The sequence shown here is derived from an EMBL/GenBank/DDBJ whole genome shotgun (WGS) entry which is preliminary data.</text>
</comment>
<keyword evidence="4" id="KW-1015">Disulfide bond</keyword>